<protein>
    <submittedName>
        <fullName evidence="2">Uncharacterized protein</fullName>
    </submittedName>
</protein>
<evidence type="ECO:0000313" key="2">
    <source>
        <dbReference type="EMBL" id="MSU06383.1"/>
    </source>
</evidence>
<feature type="transmembrane region" description="Helical" evidence="1">
    <location>
        <begin position="12"/>
        <end position="33"/>
    </location>
</feature>
<dbReference type="Gene3D" id="3.40.50.360">
    <property type="match status" value="1"/>
</dbReference>
<evidence type="ECO:0000313" key="3">
    <source>
        <dbReference type="Proteomes" id="UP000460549"/>
    </source>
</evidence>
<sequence length="304" mass="35110">MKSRYNIASKLLIFFNLFIGLGAVYGSTMMFLAPDGHLLRMEALLPYFEALPLHEYLYQDYIFPGIALLLINGIPNLVSSYFIIKKKNCGNIISMVSGVLLNLWIIIQLVIFPSNFLSNTYFIFSFIQFFLAFMTFAFYSQEHIIFDLNNYKNLNKNPKKAVVFFSRVGYTKLLAYEEANKQGATIIEVKAKERTEGTLGFWWCGRFAMHHWPMEIEKIDLSTFDSVTICTPIWVFAISSPIRKLCIDNKNKVKNVSYIINHFNPLLYKSAVKEMDELLSTKHKNATSVTSRIGRVRRIKNILI</sequence>
<feature type="transmembrane region" description="Helical" evidence="1">
    <location>
        <begin position="61"/>
        <end position="84"/>
    </location>
</feature>
<proteinExistence type="predicted"/>
<evidence type="ECO:0000256" key="1">
    <source>
        <dbReference type="SAM" id="Phobius"/>
    </source>
</evidence>
<dbReference type="AlphaFoldDB" id="A0A7X2TRV9"/>
<feature type="transmembrane region" description="Helical" evidence="1">
    <location>
        <begin position="91"/>
        <end position="114"/>
    </location>
</feature>
<dbReference type="InterPro" id="IPR029039">
    <property type="entry name" value="Flavoprotein-like_sf"/>
</dbReference>
<gene>
    <name evidence="2" type="ORF">FYJ80_06260</name>
</gene>
<keyword evidence="1" id="KW-0812">Transmembrane</keyword>
<keyword evidence="1" id="KW-1133">Transmembrane helix</keyword>
<dbReference type="SUPFAM" id="SSF52218">
    <property type="entry name" value="Flavoproteins"/>
    <property type="match status" value="1"/>
</dbReference>
<reference evidence="2 3" key="1">
    <citation type="submission" date="2019-08" db="EMBL/GenBank/DDBJ databases">
        <title>In-depth cultivation of the pig gut microbiome towards novel bacterial diversity and tailored functional studies.</title>
        <authorList>
            <person name="Wylensek D."/>
            <person name="Hitch T.C.A."/>
            <person name="Clavel T."/>
        </authorList>
    </citation>
    <scope>NUCLEOTIDE SEQUENCE [LARGE SCALE GENOMIC DNA]</scope>
    <source>
        <strain evidence="2 3">NM-380-WT-3C1</strain>
    </source>
</reference>
<keyword evidence="3" id="KW-1185">Reference proteome</keyword>
<name>A0A7X2TRV9_9SPIO</name>
<feature type="transmembrane region" description="Helical" evidence="1">
    <location>
        <begin position="120"/>
        <end position="139"/>
    </location>
</feature>
<dbReference type="EMBL" id="VUNN01000010">
    <property type="protein sequence ID" value="MSU06383.1"/>
    <property type="molecule type" value="Genomic_DNA"/>
</dbReference>
<organism evidence="2 3">
    <name type="scientific">Bullifex porci</name>
    <dbReference type="NCBI Taxonomy" id="2606638"/>
    <lineage>
        <taxon>Bacteria</taxon>
        <taxon>Pseudomonadati</taxon>
        <taxon>Spirochaetota</taxon>
        <taxon>Spirochaetia</taxon>
        <taxon>Spirochaetales</taxon>
        <taxon>Spirochaetaceae</taxon>
        <taxon>Bullifex</taxon>
    </lineage>
</organism>
<keyword evidence="1" id="KW-0472">Membrane</keyword>
<dbReference type="Proteomes" id="UP000460549">
    <property type="component" value="Unassembled WGS sequence"/>
</dbReference>
<accession>A0A7X2TRV9</accession>
<comment type="caution">
    <text evidence="2">The sequence shown here is derived from an EMBL/GenBank/DDBJ whole genome shotgun (WGS) entry which is preliminary data.</text>
</comment>
<dbReference type="RefSeq" id="WP_154425356.1">
    <property type="nucleotide sequence ID" value="NZ_VUNN01000010.1"/>
</dbReference>